<keyword evidence="5" id="KW-1185">Reference proteome</keyword>
<evidence type="ECO:0000313" key="4">
    <source>
        <dbReference type="EMBL" id="EWY38088.1"/>
    </source>
</evidence>
<dbReference type="AlphaFoldDB" id="W9H2U4"/>
<dbReference type="InterPro" id="IPR036737">
    <property type="entry name" value="OmpA-like_sf"/>
</dbReference>
<evidence type="ECO:0000256" key="1">
    <source>
        <dbReference type="PROSITE-ProRule" id="PRU00473"/>
    </source>
</evidence>
<dbReference type="InterPro" id="IPR006665">
    <property type="entry name" value="OmpA-like"/>
</dbReference>
<name>W9H2U4_9PROT</name>
<dbReference type="PROSITE" id="PS51123">
    <property type="entry name" value="OMPA_2"/>
    <property type="match status" value="1"/>
</dbReference>
<organism evidence="4 5">
    <name type="scientific">Skermanella stibiiresistens SB22</name>
    <dbReference type="NCBI Taxonomy" id="1385369"/>
    <lineage>
        <taxon>Bacteria</taxon>
        <taxon>Pseudomonadati</taxon>
        <taxon>Pseudomonadota</taxon>
        <taxon>Alphaproteobacteria</taxon>
        <taxon>Rhodospirillales</taxon>
        <taxon>Azospirillaceae</taxon>
        <taxon>Skermanella</taxon>
    </lineage>
</organism>
<evidence type="ECO:0000259" key="3">
    <source>
        <dbReference type="PROSITE" id="PS51123"/>
    </source>
</evidence>
<feature type="domain" description="OmpA-like" evidence="3">
    <location>
        <begin position="187"/>
        <end position="304"/>
    </location>
</feature>
<feature type="compositionally biased region" description="Pro residues" evidence="2">
    <location>
        <begin position="70"/>
        <end position="80"/>
    </location>
</feature>
<proteinExistence type="predicted"/>
<evidence type="ECO:0000313" key="5">
    <source>
        <dbReference type="Proteomes" id="UP000019486"/>
    </source>
</evidence>
<feature type="compositionally biased region" description="Low complexity" evidence="2">
    <location>
        <begin position="84"/>
        <end position="98"/>
    </location>
</feature>
<keyword evidence="1" id="KW-0472">Membrane</keyword>
<dbReference type="Proteomes" id="UP000019486">
    <property type="component" value="Unassembled WGS sequence"/>
</dbReference>
<dbReference type="GO" id="GO:0016020">
    <property type="term" value="C:membrane"/>
    <property type="evidence" value="ECO:0007669"/>
    <property type="project" value="UniProtKB-UniRule"/>
</dbReference>
<protein>
    <recommendedName>
        <fullName evidence="3">OmpA-like domain-containing protein</fullName>
    </recommendedName>
</protein>
<reference evidence="4 5" key="1">
    <citation type="submission" date="2013-08" db="EMBL/GenBank/DDBJ databases">
        <title>The genome sequence of Skermanella stibiiresistens.</title>
        <authorList>
            <person name="Zhu W."/>
            <person name="Wang G."/>
        </authorList>
    </citation>
    <scope>NUCLEOTIDE SEQUENCE [LARGE SCALE GENOMIC DNA]</scope>
    <source>
        <strain evidence="4 5">SB22</strain>
    </source>
</reference>
<dbReference type="Pfam" id="PF00691">
    <property type="entry name" value="OmpA"/>
    <property type="match status" value="1"/>
</dbReference>
<dbReference type="PANTHER" id="PTHR30329:SF21">
    <property type="entry name" value="LIPOPROTEIN YIAD-RELATED"/>
    <property type="match status" value="1"/>
</dbReference>
<dbReference type="SUPFAM" id="SSF103088">
    <property type="entry name" value="OmpA-like"/>
    <property type="match status" value="1"/>
</dbReference>
<feature type="compositionally biased region" description="Basic and acidic residues" evidence="2">
    <location>
        <begin position="135"/>
        <end position="150"/>
    </location>
</feature>
<gene>
    <name evidence="4" type="ORF">N825_15495</name>
</gene>
<dbReference type="EMBL" id="AVFL01000021">
    <property type="protein sequence ID" value="EWY38088.1"/>
    <property type="molecule type" value="Genomic_DNA"/>
</dbReference>
<dbReference type="PANTHER" id="PTHR30329">
    <property type="entry name" value="STATOR ELEMENT OF FLAGELLAR MOTOR COMPLEX"/>
    <property type="match status" value="1"/>
</dbReference>
<feature type="compositionally biased region" description="Pro residues" evidence="2">
    <location>
        <begin position="110"/>
        <end position="121"/>
    </location>
</feature>
<feature type="compositionally biased region" description="Acidic residues" evidence="2">
    <location>
        <begin position="51"/>
        <end position="61"/>
    </location>
</feature>
<accession>W9H2U4</accession>
<sequence length="306" mass="31281">MPTTPPEVTPPGLNEPEAVIPEPDAQPGVVAGATGDEPEAGGESIPPDELAGADDQEEDAEASLGITPSQPEPEPVPAPAPITGSEPSAGSPSPSASPDRMAAPGAAPVRTPPTKPSPAKPSPARDPQVAAIPPKKPERIAVAARGEEPAHAPARKPGAVTSLAPAERLPSDVSVVPTRARVGAQPDLSQMLFKIQEVHFNPGSATLTPGGERKTLTASRFISELRVRAIRIVGYADTVGSATFNEELALARAGSVAKLLERTGVPGHLIETVGMGEAKMPMPTNDGVSEPLNRCVGILVAVEDLP</sequence>
<evidence type="ECO:0000256" key="2">
    <source>
        <dbReference type="SAM" id="MobiDB-lite"/>
    </source>
</evidence>
<dbReference type="STRING" id="1385369.N825_15495"/>
<dbReference type="RefSeq" id="WP_198038878.1">
    <property type="nucleotide sequence ID" value="NZ_AVFL01000021.1"/>
</dbReference>
<dbReference type="CDD" id="cd07185">
    <property type="entry name" value="OmpA_C-like"/>
    <property type="match status" value="1"/>
</dbReference>
<feature type="region of interest" description="Disordered" evidence="2">
    <location>
        <begin position="1"/>
        <end position="165"/>
    </location>
</feature>
<dbReference type="InterPro" id="IPR050330">
    <property type="entry name" value="Bact_OuterMem_StrucFunc"/>
</dbReference>
<comment type="caution">
    <text evidence="4">The sequence shown here is derived from an EMBL/GenBank/DDBJ whole genome shotgun (WGS) entry which is preliminary data.</text>
</comment>
<dbReference type="Gene3D" id="3.30.1330.60">
    <property type="entry name" value="OmpA-like domain"/>
    <property type="match status" value="1"/>
</dbReference>